<name>A0A9P5YSL5_9AGAR</name>
<reference evidence="2" key="1">
    <citation type="submission" date="2020-11" db="EMBL/GenBank/DDBJ databases">
        <authorList>
            <consortium name="DOE Joint Genome Institute"/>
            <person name="Ahrendt S."/>
            <person name="Riley R."/>
            <person name="Andreopoulos W."/>
            <person name="Labutti K."/>
            <person name="Pangilinan J."/>
            <person name="Ruiz-Duenas F.J."/>
            <person name="Barrasa J.M."/>
            <person name="Sanchez-Garcia M."/>
            <person name="Camarero S."/>
            <person name="Miyauchi S."/>
            <person name="Serrano A."/>
            <person name="Linde D."/>
            <person name="Babiker R."/>
            <person name="Drula E."/>
            <person name="Ayuso-Fernandez I."/>
            <person name="Pacheco R."/>
            <person name="Padilla G."/>
            <person name="Ferreira P."/>
            <person name="Barriuso J."/>
            <person name="Kellner H."/>
            <person name="Castanera R."/>
            <person name="Alfaro M."/>
            <person name="Ramirez L."/>
            <person name="Pisabarro A.G."/>
            <person name="Kuo A."/>
            <person name="Tritt A."/>
            <person name="Lipzen A."/>
            <person name="He G."/>
            <person name="Yan M."/>
            <person name="Ng V."/>
            <person name="Cullen D."/>
            <person name="Martin F."/>
            <person name="Rosso M.-N."/>
            <person name="Henrissat B."/>
            <person name="Hibbett D."/>
            <person name="Martinez A.T."/>
            <person name="Grigoriev I.V."/>
        </authorList>
    </citation>
    <scope>NUCLEOTIDE SEQUENCE</scope>
    <source>
        <strain evidence="2">CIRM-BRFM 674</strain>
    </source>
</reference>
<organism evidence="2 3">
    <name type="scientific">Pholiota conissans</name>
    <dbReference type="NCBI Taxonomy" id="109636"/>
    <lineage>
        <taxon>Eukaryota</taxon>
        <taxon>Fungi</taxon>
        <taxon>Dikarya</taxon>
        <taxon>Basidiomycota</taxon>
        <taxon>Agaricomycotina</taxon>
        <taxon>Agaricomycetes</taxon>
        <taxon>Agaricomycetidae</taxon>
        <taxon>Agaricales</taxon>
        <taxon>Agaricineae</taxon>
        <taxon>Strophariaceae</taxon>
        <taxon>Pholiota</taxon>
    </lineage>
</organism>
<feature type="compositionally biased region" description="Basic and acidic residues" evidence="1">
    <location>
        <begin position="559"/>
        <end position="575"/>
    </location>
</feature>
<feature type="region of interest" description="Disordered" evidence="1">
    <location>
        <begin position="484"/>
        <end position="582"/>
    </location>
</feature>
<evidence type="ECO:0000313" key="3">
    <source>
        <dbReference type="Proteomes" id="UP000807469"/>
    </source>
</evidence>
<keyword evidence="3" id="KW-1185">Reference proteome</keyword>
<feature type="region of interest" description="Disordered" evidence="1">
    <location>
        <begin position="1"/>
        <end position="35"/>
    </location>
</feature>
<dbReference type="EMBL" id="MU155366">
    <property type="protein sequence ID" value="KAF9474694.1"/>
    <property type="molecule type" value="Genomic_DNA"/>
</dbReference>
<feature type="compositionally biased region" description="Polar residues" evidence="1">
    <location>
        <begin position="337"/>
        <end position="358"/>
    </location>
</feature>
<evidence type="ECO:0000256" key="1">
    <source>
        <dbReference type="SAM" id="MobiDB-lite"/>
    </source>
</evidence>
<sequence length="582" mass="63406">MTNGPPSTAASSSKSPATNGTSTPITQFAPPATPATYSLVQQPNIAQPAWSNLSTYPYATYTPTSNFVPSNIPPAPFPNPPSSHYPSAQPILSTSQVPYYQHYKYATPSIPNVPPAPKPPAHTKKSQTALVRVPSPPLPEPETYKHWDEAIKGFLTQAKLTQTLRGFEHDMVVLNPQWEQEIIPKALKELVGNLQVILDRIAGKKKADDETMDVDVMSTETKADEEPSLDNRKLKYISLANGAKPRSHSSINKSISQFLARTRSRNDASNRSEFLYTPAEKRRQLQEAGIDPTGVELSSCARVDAKPIDRDKQMQYDIAKNGEGPLTRTVKQDSVGGPSSVTTGTQPPSRSTTVSAGQSADKKRKFVEFAEASESVDDTRDKKFKGKQEDIEKDASLPRVEPAEDEDFESRIVPDTRSALTERLTNIEEHLAVRYAKRLAVPSIPRTFLARLKYLEDHLINLEKEYPPWAALHFNQPSRGWPAPPRATPIIVPPHLRSASKSQNPSGASSTGVASISTSVGLQAPSPSGATQGASGSGGSSSTAPPIKQRKTNSSLHRAVLDRLEVQRAMNEMRDTGQGQGT</sequence>
<feature type="region of interest" description="Disordered" evidence="1">
    <location>
        <begin position="260"/>
        <end position="280"/>
    </location>
</feature>
<dbReference type="AlphaFoldDB" id="A0A9P5YSL5"/>
<protein>
    <submittedName>
        <fullName evidence="2">Uncharacterized protein</fullName>
    </submittedName>
</protein>
<feature type="region of interest" description="Disordered" evidence="1">
    <location>
        <begin position="377"/>
        <end position="408"/>
    </location>
</feature>
<feature type="region of interest" description="Disordered" evidence="1">
    <location>
        <begin position="110"/>
        <end position="139"/>
    </location>
</feature>
<dbReference type="OrthoDB" id="5531344at2759"/>
<dbReference type="Proteomes" id="UP000807469">
    <property type="component" value="Unassembled WGS sequence"/>
</dbReference>
<feature type="region of interest" description="Disordered" evidence="1">
    <location>
        <begin position="306"/>
        <end position="362"/>
    </location>
</feature>
<feature type="compositionally biased region" description="Pro residues" evidence="1">
    <location>
        <begin position="111"/>
        <end position="120"/>
    </location>
</feature>
<gene>
    <name evidence="2" type="ORF">BDN70DRAFT_936442</name>
</gene>
<feature type="compositionally biased region" description="Basic and acidic residues" evidence="1">
    <location>
        <begin position="377"/>
        <end position="396"/>
    </location>
</feature>
<comment type="caution">
    <text evidence="2">The sequence shown here is derived from an EMBL/GenBank/DDBJ whole genome shotgun (WGS) entry which is preliminary data.</text>
</comment>
<evidence type="ECO:0000313" key="2">
    <source>
        <dbReference type="EMBL" id="KAF9474694.1"/>
    </source>
</evidence>
<proteinExistence type="predicted"/>
<accession>A0A9P5YSL5</accession>
<feature type="compositionally biased region" description="Low complexity" evidence="1">
    <location>
        <begin position="1"/>
        <end position="18"/>
    </location>
</feature>
<feature type="compositionally biased region" description="Low complexity" evidence="1">
    <location>
        <begin position="524"/>
        <end position="546"/>
    </location>
</feature>
<feature type="compositionally biased region" description="Polar residues" evidence="1">
    <location>
        <begin position="499"/>
        <end position="521"/>
    </location>
</feature>